<protein>
    <submittedName>
        <fullName evidence="1">Uncharacterized protein</fullName>
    </submittedName>
</protein>
<reference evidence="1 2" key="1">
    <citation type="submission" date="2018-12" db="EMBL/GenBank/DDBJ databases">
        <title>Characterization and Draft Genome of Vibrio anguillarum J360 Marine Pathogen Isolated from an Outbreak in Lumpfish (Cyclopterus lumpus).</title>
        <authorList>
            <person name="Vasquez J.I."/>
            <person name="Cao T."/>
            <person name="Chakraborty S."/>
            <person name="Gnanagobal H."/>
            <person name="Wescot J."/>
            <person name="Boyce D."/>
            <person name="Santander J."/>
        </authorList>
    </citation>
    <scope>NUCLEOTIDE SEQUENCE [LARGE SCALE GENOMIC DNA]</scope>
    <source>
        <strain evidence="1 2">J360</strain>
    </source>
</reference>
<dbReference type="RefSeq" id="WP_069211916.1">
    <property type="nucleotide sequence ID" value="NZ_CP023055.1"/>
</dbReference>
<dbReference type="EMBL" id="CP034673">
    <property type="protein sequence ID" value="AZS27044.1"/>
    <property type="molecule type" value="Genomic_DNA"/>
</dbReference>
<organism evidence="1 2">
    <name type="scientific">Vibrio anguillarum</name>
    <name type="common">Listonella anguillarum</name>
    <dbReference type="NCBI Taxonomy" id="55601"/>
    <lineage>
        <taxon>Bacteria</taxon>
        <taxon>Pseudomonadati</taxon>
        <taxon>Pseudomonadota</taxon>
        <taxon>Gammaproteobacteria</taxon>
        <taxon>Vibrionales</taxon>
        <taxon>Vibrionaceae</taxon>
        <taxon>Vibrio</taxon>
    </lineage>
</organism>
<name>A0A289GHE3_VIBAN</name>
<proteinExistence type="predicted"/>
<evidence type="ECO:0000313" key="1">
    <source>
        <dbReference type="EMBL" id="AZS27044.1"/>
    </source>
</evidence>
<accession>A0A289GHE3</accession>
<dbReference type="Proteomes" id="UP000256923">
    <property type="component" value="Chromosome 2"/>
</dbReference>
<gene>
    <name evidence="1" type="ORF">DYL72_19205</name>
</gene>
<dbReference type="AlphaFoldDB" id="A0A289GHE3"/>
<sequence length="117" mass="13118">MRKFGLLFVLFFASFSSISATLVTENYVVLIESKCIEGNVTCDDVTYTGKSKRSGNEIILTGHTLHTYLSDGTPSRFIGYEFVNGDFVYVISDSGLLTVTQDQRVLVKEQGNWDWSK</sequence>
<evidence type="ECO:0000313" key="2">
    <source>
        <dbReference type="Proteomes" id="UP000256923"/>
    </source>
</evidence>